<evidence type="ECO:0000256" key="1">
    <source>
        <dbReference type="ARBA" id="ARBA00004141"/>
    </source>
</evidence>
<feature type="transmembrane region" description="Helical" evidence="5">
    <location>
        <begin position="173"/>
        <end position="190"/>
    </location>
</feature>
<feature type="transmembrane region" description="Helical" evidence="5">
    <location>
        <begin position="493"/>
        <end position="512"/>
    </location>
</feature>
<reference evidence="6" key="1">
    <citation type="submission" date="2021-01" db="EMBL/GenBank/DDBJ databases">
        <authorList>
            <person name="Lovell J.T."/>
            <person name="Bentley N."/>
            <person name="Bhattarai G."/>
            <person name="Jenkins J.W."/>
            <person name="Sreedasyam A."/>
            <person name="Alarcon Y."/>
            <person name="Bock C."/>
            <person name="Boston L."/>
            <person name="Carlson J."/>
            <person name="Cervantes K."/>
            <person name="Clermont K."/>
            <person name="Krom N."/>
            <person name="Kubenka K."/>
            <person name="Mamidi S."/>
            <person name="Mattison C."/>
            <person name="Monteros M."/>
            <person name="Pisani C."/>
            <person name="Plott C."/>
            <person name="Rajasekar S."/>
            <person name="Rhein H.S."/>
            <person name="Rohla C."/>
            <person name="Song M."/>
            <person name="Hilaire R.S."/>
            <person name="Shu S."/>
            <person name="Wells L."/>
            <person name="Wang X."/>
            <person name="Webber J."/>
            <person name="Heerema R.J."/>
            <person name="Klein P."/>
            <person name="Conner P."/>
            <person name="Grauke L."/>
            <person name="Grimwood J."/>
            <person name="Schmutz J."/>
            <person name="Randall J.J."/>
        </authorList>
    </citation>
    <scope>NUCLEOTIDE SEQUENCE</scope>
    <source>
        <tissue evidence="6">Leaf</tissue>
    </source>
</reference>
<dbReference type="GO" id="GO:0022857">
    <property type="term" value="F:transmembrane transporter activity"/>
    <property type="evidence" value="ECO:0007669"/>
    <property type="project" value="InterPro"/>
</dbReference>
<name>A0A922JAG0_CARIL</name>
<dbReference type="Proteomes" id="UP000811246">
    <property type="component" value="Chromosome 9"/>
</dbReference>
<evidence type="ECO:0000256" key="2">
    <source>
        <dbReference type="ARBA" id="ARBA00022692"/>
    </source>
</evidence>
<sequence>MWSMMIYLTEIWNLDIILSAAIINGFNGVENIMPIGMAFFVDAFMGEYWMLLLSSLAYSCGLGILAILHIILSKSERNSCPANMRPGCISDLQKFLFFMALTLKALGVCGHTASLSSFLGRQSQNQTPTDKDDDQIKRKRPGKFGRILGRCVIVLLAILAIILLSFMPWAVNFGIPAIGMVVATLLFVSGTSSYKHAAPQVGLLTTVLRGFCDKGVVIVQIQTPDEKAEHVGLKLPKIFARMIPWWIIFIMCGVVSSIGDTYFLEQANNMQKGKVGGSKVPSFILLLFHNITKFVFSKLIAVVAKKLYGKGFGKSIFPIGVIAAMFFSVVCCVVAANVETRRLELSNELENSNTEIPMSMFWLLPQYFFLAAIDGISDYLCGDLEKVSGYSIACFCIAPKYSSSVSTYLRLCTNAAFGLGTVGSSISVQVADKFSEIGRNSTSSWFQETLNGSHLDYYYLTLAALSSINLVLCILVSIWYIHQHHKAMIGEMFTTPAIVKMLFGMIFSFHIFSLN</sequence>
<gene>
    <name evidence="6" type="ORF">I3842_09G209900</name>
</gene>
<dbReference type="PANTHER" id="PTHR11654">
    <property type="entry name" value="OLIGOPEPTIDE TRANSPORTER-RELATED"/>
    <property type="match status" value="1"/>
</dbReference>
<evidence type="ECO:0000256" key="5">
    <source>
        <dbReference type="SAM" id="Phobius"/>
    </source>
</evidence>
<proteinExistence type="predicted"/>
<keyword evidence="4 5" id="KW-0472">Membrane</keyword>
<dbReference type="Pfam" id="PF00854">
    <property type="entry name" value="PTR2"/>
    <property type="match status" value="1"/>
</dbReference>
<feature type="transmembrane region" description="Helical" evidence="5">
    <location>
        <begin position="12"/>
        <end position="29"/>
    </location>
</feature>
<evidence type="ECO:0000313" key="7">
    <source>
        <dbReference type="Proteomes" id="UP000811246"/>
    </source>
</evidence>
<dbReference type="AlphaFoldDB" id="A0A922JAG0"/>
<evidence type="ECO:0000313" key="6">
    <source>
        <dbReference type="EMBL" id="KAG6697614.1"/>
    </source>
</evidence>
<comment type="subcellular location">
    <subcellularLocation>
        <location evidence="1">Membrane</location>
        <topology evidence="1">Multi-pass membrane protein</topology>
    </subcellularLocation>
</comment>
<dbReference type="GO" id="GO:0016020">
    <property type="term" value="C:membrane"/>
    <property type="evidence" value="ECO:0007669"/>
    <property type="project" value="UniProtKB-SubCell"/>
</dbReference>
<feature type="transmembrane region" description="Helical" evidence="5">
    <location>
        <begin position="316"/>
        <end position="336"/>
    </location>
</feature>
<evidence type="ECO:0000256" key="4">
    <source>
        <dbReference type="ARBA" id="ARBA00023136"/>
    </source>
</evidence>
<feature type="transmembrane region" description="Helical" evidence="5">
    <location>
        <begin position="49"/>
        <end position="72"/>
    </location>
</feature>
<keyword evidence="2 5" id="KW-0812">Transmembrane</keyword>
<protein>
    <submittedName>
        <fullName evidence="6">Uncharacterized protein</fullName>
    </submittedName>
</protein>
<dbReference type="EMBL" id="CM031833">
    <property type="protein sequence ID" value="KAG6697614.1"/>
    <property type="molecule type" value="Genomic_DNA"/>
</dbReference>
<dbReference type="InterPro" id="IPR000109">
    <property type="entry name" value="POT_fam"/>
</dbReference>
<comment type="caution">
    <text evidence="6">The sequence shown here is derived from an EMBL/GenBank/DDBJ whole genome shotgun (WGS) entry which is preliminary data.</text>
</comment>
<feature type="transmembrane region" description="Helical" evidence="5">
    <location>
        <begin position="243"/>
        <end position="263"/>
    </location>
</feature>
<keyword evidence="3 5" id="KW-1133">Transmembrane helix</keyword>
<feature type="transmembrane region" description="Helical" evidence="5">
    <location>
        <begin position="147"/>
        <end position="167"/>
    </location>
</feature>
<feature type="transmembrane region" description="Helical" evidence="5">
    <location>
        <begin position="457"/>
        <end position="481"/>
    </location>
</feature>
<organism evidence="6 7">
    <name type="scientific">Carya illinoinensis</name>
    <name type="common">Pecan</name>
    <dbReference type="NCBI Taxonomy" id="32201"/>
    <lineage>
        <taxon>Eukaryota</taxon>
        <taxon>Viridiplantae</taxon>
        <taxon>Streptophyta</taxon>
        <taxon>Embryophyta</taxon>
        <taxon>Tracheophyta</taxon>
        <taxon>Spermatophyta</taxon>
        <taxon>Magnoliopsida</taxon>
        <taxon>eudicotyledons</taxon>
        <taxon>Gunneridae</taxon>
        <taxon>Pentapetalae</taxon>
        <taxon>rosids</taxon>
        <taxon>fabids</taxon>
        <taxon>Fagales</taxon>
        <taxon>Juglandaceae</taxon>
        <taxon>Carya</taxon>
    </lineage>
</organism>
<accession>A0A922JAG0</accession>
<evidence type="ECO:0000256" key="3">
    <source>
        <dbReference type="ARBA" id="ARBA00022989"/>
    </source>
</evidence>